<comment type="caution">
    <text evidence="2">The sequence shown here is derived from an EMBL/GenBank/DDBJ whole genome shotgun (WGS) entry which is preliminary data.</text>
</comment>
<dbReference type="Gene3D" id="2.30.30.40">
    <property type="entry name" value="SH3 Domains"/>
    <property type="match status" value="1"/>
</dbReference>
<reference evidence="2" key="1">
    <citation type="submission" date="2019-08" db="EMBL/GenBank/DDBJ databases">
        <authorList>
            <person name="Kucharzyk K."/>
            <person name="Murdoch R.W."/>
            <person name="Higgins S."/>
            <person name="Loffler F."/>
        </authorList>
    </citation>
    <scope>NUCLEOTIDE SEQUENCE</scope>
</reference>
<proteinExistence type="predicted"/>
<dbReference type="EMBL" id="VSSQ01094943">
    <property type="protein sequence ID" value="MPN39244.1"/>
    <property type="molecule type" value="Genomic_DNA"/>
</dbReference>
<organism evidence="2">
    <name type="scientific">bioreactor metagenome</name>
    <dbReference type="NCBI Taxonomy" id="1076179"/>
    <lineage>
        <taxon>unclassified sequences</taxon>
        <taxon>metagenomes</taxon>
        <taxon>ecological metagenomes</taxon>
    </lineage>
</organism>
<dbReference type="PROSITE" id="PS51781">
    <property type="entry name" value="SH3B"/>
    <property type="match status" value="1"/>
</dbReference>
<protein>
    <recommendedName>
        <fullName evidence="1">SH3b domain-containing protein</fullName>
    </recommendedName>
</protein>
<accession>A0A645HSW5</accession>
<gene>
    <name evidence="2" type="ORF">SDC9_186772</name>
</gene>
<dbReference type="AlphaFoldDB" id="A0A645HSW5"/>
<sequence length="131" mass="14681">MKIRKSVLGLICLALIASMALAPLNALAEKGKIYKSTENGVRIREKPQSGSAIIGKLKKGEKVIHLSTKNNWWRIKTSNGLSGYVFPSNLKYYRTYDVGKIYRASSSKGIKVYKSQNSFLIRHFFASVIEP</sequence>
<feature type="domain" description="SH3b" evidence="1">
    <location>
        <begin position="31"/>
        <end position="94"/>
    </location>
</feature>
<dbReference type="InterPro" id="IPR003646">
    <property type="entry name" value="SH3-like_bac-type"/>
</dbReference>
<evidence type="ECO:0000259" key="1">
    <source>
        <dbReference type="PROSITE" id="PS51781"/>
    </source>
</evidence>
<evidence type="ECO:0000313" key="2">
    <source>
        <dbReference type="EMBL" id="MPN39244.1"/>
    </source>
</evidence>
<dbReference type="SMART" id="SM00287">
    <property type="entry name" value="SH3b"/>
    <property type="match status" value="1"/>
</dbReference>
<dbReference type="Pfam" id="PF08239">
    <property type="entry name" value="SH3_3"/>
    <property type="match status" value="1"/>
</dbReference>
<name>A0A645HSW5_9ZZZZ</name>